<feature type="transmembrane region" description="Helical" evidence="8">
    <location>
        <begin position="73"/>
        <end position="95"/>
    </location>
</feature>
<keyword evidence="2" id="KW-1003">Cell membrane</keyword>
<evidence type="ECO:0000256" key="2">
    <source>
        <dbReference type="ARBA" id="ARBA00022475"/>
    </source>
</evidence>
<sequence>MCSLFHSPVHVAVNVSTVRKTRSLMDGYWLLCEAVQVTTVFYRYQLLVMTFNLLVHMTLCLYYACLHFSHGDMFYVAIQFPWMAIFIIHLLLLSWPCTLVIDAANETARLVGRLLNYNLHPGIRKQLDLFLLTLPHSSTRVSVCGIYDIHNEMFTSIAASVTTYLVTLVQFHGPAH</sequence>
<organism evidence="9">
    <name type="scientific">Homalodisca liturata</name>
    <dbReference type="NCBI Taxonomy" id="320908"/>
    <lineage>
        <taxon>Eukaryota</taxon>
        <taxon>Metazoa</taxon>
        <taxon>Ecdysozoa</taxon>
        <taxon>Arthropoda</taxon>
        <taxon>Hexapoda</taxon>
        <taxon>Insecta</taxon>
        <taxon>Pterygota</taxon>
        <taxon>Neoptera</taxon>
        <taxon>Paraneoptera</taxon>
        <taxon>Hemiptera</taxon>
        <taxon>Auchenorrhyncha</taxon>
        <taxon>Membracoidea</taxon>
        <taxon>Cicadellidae</taxon>
        <taxon>Cicadellinae</taxon>
        <taxon>Proconiini</taxon>
        <taxon>Homalodisca</taxon>
    </lineage>
</organism>
<proteinExistence type="predicted"/>
<evidence type="ECO:0000256" key="8">
    <source>
        <dbReference type="SAM" id="Phobius"/>
    </source>
</evidence>
<evidence type="ECO:0000256" key="1">
    <source>
        <dbReference type="ARBA" id="ARBA00004651"/>
    </source>
</evidence>
<reference evidence="9" key="1">
    <citation type="submission" date="2015-11" db="EMBL/GenBank/DDBJ databases">
        <title>De novo transcriptome assembly of four potential Pierce s Disease insect vectors from Arizona vineyards.</title>
        <authorList>
            <person name="Tassone E.E."/>
        </authorList>
    </citation>
    <scope>NUCLEOTIDE SEQUENCE</scope>
</reference>
<comment type="subcellular location">
    <subcellularLocation>
        <location evidence="1">Cell membrane</location>
        <topology evidence="1">Multi-pass membrane protein</topology>
    </subcellularLocation>
</comment>
<dbReference type="GO" id="GO:0007635">
    <property type="term" value="P:chemosensory behavior"/>
    <property type="evidence" value="ECO:0007669"/>
    <property type="project" value="TreeGrafter"/>
</dbReference>
<dbReference type="PANTHER" id="PTHR21143:SF123">
    <property type="entry name" value="GUSTATORY RECEPTOR FOR SUGAR TASTE 43A-RELATED"/>
    <property type="match status" value="1"/>
</dbReference>
<dbReference type="GO" id="GO:0007165">
    <property type="term" value="P:signal transduction"/>
    <property type="evidence" value="ECO:0007669"/>
    <property type="project" value="UniProtKB-KW"/>
</dbReference>
<dbReference type="GO" id="GO:0043025">
    <property type="term" value="C:neuronal cell body"/>
    <property type="evidence" value="ECO:0007669"/>
    <property type="project" value="TreeGrafter"/>
</dbReference>
<keyword evidence="4 8" id="KW-1133">Transmembrane helix</keyword>
<gene>
    <name evidence="9" type="ORF">g.56986</name>
</gene>
<evidence type="ECO:0000256" key="7">
    <source>
        <dbReference type="ARBA" id="ARBA00023224"/>
    </source>
</evidence>
<dbReference type="AlphaFoldDB" id="A0A1B6JL90"/>
<accession>A0A1B6JL90</accession>
<dbReference type="PANTHER" id="PTHR21143">
    <property type="entry name" value="INVERTEBRATE GUSTATORY RECEPTOR"/>
    <property type="match status" value="1"/>
</dbReference>
<feature type="transmembrane region" description="Helical" evidence="8">
    <location>
        <begin position="46"/>
        <end position="66"/>
    </location>
</feature>
<dbReference type="EMBL" id="GECU01007670">
    <property type="protein sequence ID" value="JAT00037.1"/>
    <property type="molecule type" value="Transcribed_RNA"/>
</dbReference>
<dbReference type="GO" id="GO:0030424">
    <property type="term" value="C:axon"/>
    <property type="evidence" value="ECO:0007669"/>
    <property type="project" value="TreeGrafter"/>
</dbReference>
<keyword evidence="6" id="KW-0675">Receptor</keyword>
<keyword evidence="7" id="KW-0807">Transducer</keyword>
<dbReference type="GO" id="GO:0050909">
    <property type="term" value="P:sensory perception of taste"/>
    <property type="evidence" value="ECO:0007669"/>
    <property type="project" value="InterPro"/>
</dbReference>
<evidence type="ECO:0000256" key="6">
    <source>
        <dbReference type="ARBA" id="ARBA00023170"/>
    </source>
</evidence>
<evidence type="ECO:0000256" key="4">
    <source>
        <dbReference type="ARBA" id="ARBA00022989"/>
    </source>
</evidence>
<evidence type="ECO:0008006" key="10">
    <source>
        <dbReference type="Google" id="ProtNLM"/>
    </source>
</evidence>
<evidence type="ECO:0000256" key="3">
    <source>
        <dbReference type="ARBA" id="ARBA00022692"/>
    </source>
</evidence>
<protein>
    <recommendedName>
        <fullName evidence="10">Gustatory receptor</fullName>
    </recommendedName>
</protein>
<dbReference type="GO" id="GO:0030425">
    <property type="term" value="C:dendrite"/>
    <property type="evidence" value="ECO:0007669"/>
    <property type="project" value="TreeGrafter"/>
</dbReference>
<dbReference type="GO" id="GO:0008049">
    <property type="term" value="P:male courtship behavior"/>
    <property type="evidence" value="ECO:0007669"/>
    <property type="project" value="TreeGrafter"/>
</dbReference>
<evidence type="ECO:0000313" key="9">
    <source>
        <dbReference type="EMBL" id="JAT00037.1"/>
    </source>
</evidence>
<dbReference type="Pfam" id="PF08395">
    <property type="entry name" value="7tm_7"/>
    <property type="match status" value="1"/>
</dbReference>
<keyword evidence="5 8" id="KW-0472">Membrane</keyword>
<name>A0A1B6JL90_9HEMI</name>
<dbReference type="GO" id="GO:0005886">
    <property type="term" value="C:plasma membrane"/>
    <property type="evidence" value="ECO:0007669"/>
    <property type="project" value="UniProtKB-SubCell"/>
</dbReference>
<dbReference type="InterPro" id="IPR013604">
    <property type="entry name" value="7TM_chemorcpt"/>
</dbReference>
<keyword evidence="3 8" id="KW-0812">Transmembrane</keyword>
<evidence type="ECO:0000256" key="5">
    <source>
        <dbReference type="ARBA" id="ARBA00023136"/>
    </source>
</evidence>